<evidence type="ECO:0000256" key="3">
    <source>
        <dbReference type="PIRSR" id="PIRSR000137-2"/>
    </source>
</evidence>
<gene>
    <name evidence="7" type="ORF">EK21DRAFT_71445</name>
</gene>
<keyword evidence="4" id="KW-0285">Flavoprotein</keyword>
<dbReference type="PANTHER" id="PTHR11552:SF115">
    <property type="entry name" value="DEHYDROGENASE XPTC-RELATED"/>
    <property type="match status" value="1"/>
</dbReference>
<dbReference type="GO" id="GO:0016614">
    <property type="term" value="F:oxidoreductase activity, acting on CH-OH group of donors"/>
    <property type="evidence" value="ECO:0007669"/>
    <property type="project" value="InterPro"/>
</dbReference>
<evidence type="ECO:0000256" key="5">
    <source>
        <dbReference type="SAM" id="SignalP"/>
    </source>
</evidence>
<organism evidence="7 8">
    <name type="scientific">Setomelanomma holmii</name>
    <dbReference type="NCBI Taxonomy" id="210430"/>
    <lineage>
        <taxon>Eukaryota</taxon>
        <taxon>Fungi</taxon>
        <taxon>Dikarya</taxon>
        <taxon>Ascomycota</taxon>
        <taxon>Pezizomycotina</taxon>
        <taxon>Dothideomycetes</taxon>
        <taxon>Pleosporomycetidae</taxon>
        <taxon>Pleosporales</taxon>
        <taxon>Pleosporineae</taxon>
        <taxon>Phaeosphaeriaceae</taxon>
        <taxon>Setomelanomma</taxon>
    </lineage>
</organism>
<keyword evidence="8" id="KW-1185">Reference proteome</keyword>
<keyword evidence="5" id="KW-0732">Signal</keyword>
<dbReference type="Proteomes" id="UP000799777">
    <property type="component" value="Unassembled WGS sequence"/>
</dbReference>
<evidence type="ECO:0000256" key="1">
    <source>
        <dbReference type="ARBA" id="ARBA00010790"/>
    </source>
</evidence>
<dbReference type="GO" id="GO:0044550">
    <property type="term" value="P:secondary metabolite biosynthetic process"/>
    <property type="evidence" value="ECO:0007669"/>
    <property type="project" value="TreeGrafter"/>
</dbReference>
<dbReference type="Gene3D" id="3.50.50.60">
    <property type="entry name" value="FAD/NAD(P)-binding domain"/>
    <property type="match status" value="1"/>
</dbReference>
<dbReference type="Pfam" id="PF05199">
    <property type="entry name" value="GMC_oxred_C"/>
    <property type="match status" value="1"/>
</dbReference>
<evidence type="ECO:0000256" key="4">
    <source>
        <dbReference type="RuleBase" id="RU003968"/>
    </source>
</evidence>
<feature type="binding site" evidence="3">
    <location>
        <position position="97"/>
    </location>
    <ligand>
        <name>FAD</name>
        <dbReference type="ChEBI" id="CHEBI:57692"/>
    </ligand>
</feature>
<feature type="signal peptide" evidence="5">
    <location>
        <begin position="1"/>
        <end position="16"/>
    </location>
</feature>
<dbReference type="PIRSF" id="PIRSF000137">
    <property type="entry name" value="Alcohol_oxidase"/>
    <property type="match status" value="1"/>
</dbReference>
<sequence>MHSLIVPLVFGAAVWADATYDYVIVGGGTTGLVVANRLTEDPRKTVLVIENGILNNGTTSSIPGNSGGLNLAAMYDIYSAPVANLGNQTFLVTVGNVVGGGSYVNGMQFDRGADADYDAWAELGNEGWGWSDLEPYFKKSNDFDPPSAATTKKFGITYEEDAYGNGPLKVSIPDYQFPDMKTIYHSWDEVDIPHPKEGFNEPVGVYWSPNSINKKTATRSTSRSAYYDPIVSRKNLKLLTNTHVDEITFKKNRVGALVATGVKYTPRSTNKQVQAIAAKEVILAAGGVFTPHLLMNSGIGPKDVLQAAGVTVKKDLAAVGSNFQDHVANYMNFDLQNLNPENQGALNTNATFNQTSYDQYLAKKTGPYSVGKAHGLVFIALQHFDSAFKQTVAKIRSQVATNFLPARYAKDKKLLAGYLKQREILANEFSGADAAVGEIVIQPLGFSGIANNKPLSRGTITLNNTHPEAYPIVQWNTFQNPVDADVMVALTKYNRAHWASKELAVYKPVETAPGPQYQTDEEILRGGVEQGTLQPTFAHPSGGCSMMPEELGGCVSDQLLVYGVNQLSVIDASIIPLIPATHLQATMYAVAERAADIIKKRA</sequence>
<protein>
    <submittedName>
        <fullName evidence="7">Alcohol oxidase</fullName>
    </submittedName>
</protein>
<accession>A0A9P4H516</accession>
<dbReference type="Pfam" id="PF00732">
    <property type="entry name" value="GMC_oxred_N"/>
    <property type="match status" value="1"/>
</dbReference>
<evidence type="ECO:0000256" key="2">
    <source>
        <dbReference type="PIRSR" id="PIRSR000137-1"/>
    </source>
</evidence>
<proteinExistence type="inferred from homology"/>
<feature type="binding site" evidence="3">
    <location>
        <begin position="29"/>
        <end position="30"/>
    </location>
    <ligand>
        <name>FAD</name>
        <dbReference type="ChEBI" id="CHEBI:57692"/>
    </ligand>
</feature>
<evidence type="ECO:0000259" key="6">
    <source>
        <dbReference type="PROSITE" id="PS00623"/>
    </source>
</evidence>
<evidence type="ECO:0000313" key="8">
    <source>
        <dbReference type="Proteomes" id="UP000799777"/>
    </source>
</evidence>
<dbReference type="AlphaFoldDB" id="A0A9P4H516"/>
<feature type="chain" id="PRO_5040370553" evidence="5">
    <location>
        <begin position="17"/>
        <end position="602"/>
    </location>
</feature>
<dbReference type="InterPro" id="IPR000172">
    <property type="entry name" value="GMC_OxRdtase_N"/>
</dbReference>
<name>A0A9P4H516_9PLEO</name>
<dbReference type="OrthoDB" id="269227at2759"/>
<dbReference type="GO" id="GO:0050660">
    <property type="term" value="F:flavin adenine dinucleotide binding"/>
    <property type="evidence" value="ECO:0007669"/>
    <property type="project" value="InterPro"/>
</dbReference>
<dbReference type="InterPro" id="IPR007867">
    <property type="entry name" value="GMC_OxRtase_C"/>
</dbReference>
<dbReference type="PANTHER" id="PTHR11552">
    <property type="entry name" value="GLUCOSE-METHANOL-CHOLINE GMC OXIDOREDUCTASE"/>
    <property type="match status" value="1"/>
</dbReference>
<dbReference type="SUPFAM" id="SSF54373">
    <property type="entry name" value="FAD-linked reductases, C-terminal domain"/>
    <property type="match status" value="1"/>
</dbReference>
<keyword evidence="3 4" id="KW-0274">FAD</keyword>
<feature type="binding site" evidence="3">
    <location>
        <position position="244"/>
    </location>
    <ligand>
        <name>FAD</name>
        <dbReference type="ChEBI" id="CHEBI:57692"/>
    </ligand>
</feature>
<dbReference type="InterPro" id="IPR012132">
    <property type="entry name" value="GMC_OxRdtase"/>
</dbReference>
<feature type="active site" description="Proton acceptor" evidence="2">
    <location>
        <position position="582"/>
    </location>
</feature>
<dbReference type="SUPFAM" id="SSF51905">
    <property type="entry name" value="FAD/NAD(P)-binding domain"/>
    <property type="match status" value="1"/>
</dbReference>
<dbReference type="InterPro" id="IPR036188">
    <property type="entry name" value="FAD/NAD-bd_sf"/>
</dbReference>
<feature type="active site" description="Proton donor" evidence="2">
    <location>
        <position position="539"/>
    </location>
</feature>
<dbReference type="EMBL" id="ML978223">
    <property type="protein sequence ID" value="KAF2027634.1"/>
    <property type="molecule type" value="Genomic_DNA"/>
</dbReference>
<reference evidence="7" key="1">
    <citation type="journal article" date="2020" name="Stud. Mycol.">
        <title>101 Dothideomycetes genomes: a test case for predicting lifestyles and emergence of pathogens.</title>
        <authorList>
            <person name="Haridas S."/>
            <person name="Albert R."/>
            <person name="Binder M."/>
            <person name="Bloem J."/>
            <person name="Labutti K."/>
            <person name="Salamov A."/>
            <person name="Andreopoulos B."/>
            <person name="Baker S."/>
            <person name="Barry K."/>
            <person name="Bills G."/>
            <person name="Bluhm B."/>
            <person name="Cannon C."/>
            <person name="Castanera R."/>
            <person name="Culley D."/>
            <person name="Daum C."/>
            <person name="Ezra D."/>
            <person name="Gonzalez J."/>
            <person name="Henrissat B."/>
            <person name="Kuo A."/>
            <person name="Liang C."/>
            <person name="Lipzen A."/>
            <person name="Lutzoni F."/>
            <person name="Magnuson J."/>
            <person name="Mondo S."/>
            <person name="Nolan M."/>
            <person name="Ohm R."/>
            <person name="Pangilinan J."/>
            <person name="Park H.-J."/>
            <person name="Ramirez L."/>
            <person name="Alfaro M."/>
            <person name="Sun H."/>
            <person name="Tritt A."/>
            <person name="Yoshinaga Y."/>
            <person name="Zwiers L.-H."/>
            <person name="Turgeon B."/>
            <person name="Goodwin S."/>
            <person name="Spatafora J."/>
            <person name="Crous P."/>
            <person name="Grigoriev I."/>
        </authorList>
    </citation>
    <scope>NUCLEOTIDE SEQUENCE</scope>
    <source>
        <strain evidence="7">CBS 110217</strain>
    </source>
</reference>
<evidence type="ECO:0000313" key="7">
    <source>
        <dbReference type="EMBL" id="KAF2027634.1"/>
    </source>
</evidence>
<comment type="caution">
    <text evidence="7">The sequence shown here is derived from an EMBL/GenBank/DDBJ whole genome shotgun (WGS) entry which is preliminary data.</text>
</comment>
<dbReference type="PROSITE" id="PS00623">
    <property type="entry name" value="GMC_OXRED_1"/>
    <property type="match status" value="1"/>
</dbReference>
<comment type="cofactor">
    <cofactor evidence="3">
        <name>FAD</name>
        <dbReference type="ChEBI" id="CHEBI:57692"/>
    </cofactor>
</comment>
<comment type="similarity">
    <text evidence="1 4">Belongs to the GMC oxidoreductase family.</text>
</comment>
<dbReference type="Gene3D" id="3.30.560.10">
    <property type="entry name" value="Glucose Oxidase, domain 3"/>
    <property type="match status" value="1"/>
</dbReference>
<feature type="domain" description="Glucose-methanol-choline oxidoreductase N-terminal" evidence="6">
    <location>
        <begin position="95"/>
        <end position="118"/>
    </location>
</feature>